<evidence type="ECO:0000259" key="5">
    <source>
        <dbReference type="Pfam" id="PF25021"/>
    </source>
</evidence>
<dbReference type="EMBL" id="JACRVF010000001">
    <property type="protein sequence ID" value="MBC5992597.1"/>
    <property type="molecule type" value="Genomic_DNA"/>
</dbReference>
<dbReference type="Gene3D" id="2.60.40.740">
    <property type="match status" value="2"/>
</dbReference>
<reference evidence="6" key="1">
    <citation type="submission" date="2020-08" db="EMBL/GenBank/DDBJ databases">
        <title>Pontibacter sp. SD6 16S ribosomal RNA gene Genome sequencing and assembly.</title>
        <authorList>
            <person name="Kang M."/>
        </authorList>
    </citation>
    <scope>NUCLEOTIDE SEQUENCE</scope>
    <source>
        <strain evidence="6">SD6</strain>
    </source>
</reference>
<dbReference type="InterPro" id="IPR011042">
    <property type="entry name" value="6-blade_b-propeller_TolB-like"/>
</dbReference>
<dbReference type="Pfam" id="PF13573">
    <property type="entry name" value="SprB"/>
    <property type="match status" value="2"/>
</dbReference>
<evidence type="ECO:0000313" key="6">
    <source>
        <dbReference type="EMBL" id="MBC5992597.1"/>
    </source>
</evidence>
<dbReference type="InterPro" id="IPR056822">
    <property type="entry name" value="TEN_NHL"/>
</dbReference>
<dbReference type="InterPro" id="IPR025883">
    <property type="entry name" value="Cadherin-like_domain"/>
</dbReference>
<dbReference type="Pfam" id="PF18962">
    <property type="entry name" value="Por_Secre_tail"/>
    <property type="match status" value="1"/>
</dbReference>
<dbReference type="InterPro" id="IPR026444">
    <property type="entry name" value="Secre_tail"/>
</dbReference>
<evidence type="ECO:0000259" key="3">
    <source>
        <dbReference type="Pfam" id="PF12733"/>
    </source>
</evidence>
<dbReference type="SUPFAM" id="SSF50952">
    <property type="entry name" value="Soluble quinoprotein glucose dehydrogenase"/>
    <property type="match status" value="1"/>
</dbReference>
<comment type="caution">
    <text evidence="6">The sequence shown here is derived from an EMBL/GenBank/DDBJ whole genome shotgun (WGS) entry which is preliminary data.</text>
</comment>
<evidence type="ECO:0000256" key="1">
    <source>
        <dbReference type="ARBA" id="ARBA00022737"/>
    </source>
</evidence>
<feature type="repeat" description="NHL" evidence="2">
    <location>
        <begin position="6"/>
        <end position="29"/>
    </location>
</feature>
<dbReference type="AlphaFoldDB" id="A0A923N834"/>
<dbReference type="Proteomes" id="UP000603640">
    <property type="component" value="Unassembled WGS sequence"/>
</dbReference>
<evidence type="ECO:0000313" key="7">
    <source>
        <dbReference type="Proteomes" id="UP000603640"/>
    </source>
</evidence>
<evidence type="ECO:0000259" key="4">
    <source>
        <dbReference type="Pfam" id="PF18962"/>
    </source>
</evidence>
<sequence length="1155" mass="121236">MAIQANFNNPRGVALDSEGNIYIADRDNHLVRRVYSESTISNWAGNGTIGSAGEGDGGPATEARLNTPYAVAVDVNNNLYIVEQESNRGRVRKVDSALGRISTVAGGGSDVYYMDGPAVGAVLKSPAGIAVDIAGNLYVANGSRIHKVSQDDGSITTIAGSEEQGYSGDGSLATNAVLHTAVGVAVDNNGNVYFSDIYYGVVRKIDKNGIISTIAGGGALGNIGDGGPATGAYLDSPTGLAVDSEGNLFIAESGGDRIRKVSIDPLSSNANLSSLSLSTSYLPVFDPNTTAYSASVINAVTAVMVTPTVADAMATVTVNGTATESGKWVQVPLVVGKNTIPVVVTAQDGTTKTYTMEVTRAYAPLALTTSQTNVLCYDGTTGSATVSVTGGVTPYTYSWSPVGGTAATASNLKAGTYTVTVTDAQSQTVSSTVSITQPSTLSASISKTDVTMAGGADGTATVVAEGGTSPYTYAWSPSGGTDSKATGLTAGTYTVIVKDANNCSITKSITIVDPAANPAETVWLGAKSGNWHDADNWSNGVPTSAKDIVIKAGTYMPDIPNNEPNPGYSARNLTIEAGATFNLKTILDLYGNFTNNGSFVSYSNMSGDIYQTVSRVHVHKPATFGGSSPIPFYELWLENGATVNMATDVSVLYTLSLKSDLNTNGKKLTMLSQKWYAVNVENIGGVVNGTVTVQRHIDNSFNTGSGYRHFSSPVANSTVADLATTGYSPVTNAAYNTAEDPYAVKPFPTVLGYDQSRLSNATDLKKNFNYGWYSPASSAASLVPGVGYSLNISASAKVDFVGTLNNGDITVSNLGKAATGAAGWHLLGNPYPSTLAWVALNKPEGMDDAIYVFRSTGQYAGNYISYVNGVGNDEANYIAAMQGFFVRVNSGPVDLTFTNSARSTYSGAKVYRTAADTRPKLQLKLVDKVGLGDEAFVYFQEGTSTVANGKYDAYKVLTYNEDRPTLFARVNADALAIKGLPVDNTVQTLPLEIYVPVSGEYIFSVAKLVNFATASKILLEDRETNQTYDLKQTNQLNVHLSPSTDPHRFVLRFSALAGSLLSSGDETTTGVHVLVYPNPGNENINIAVSGLKSNTGTVQVKLLNSLGQEVLNQAYSTQQVQTGVQLLTTGFAAGVYHMQLQIGDKVITKKLVLQR</sequence>
<dbReference type="RefSeq" id="WP_187066531.1">
    <property type="nucleotide sequence ID" value="NZ_JACRVF010000001.1"/>
</dbReference>
<evidence type="ECO:0000256" key="2">
    <source>
        <dbReference type="PROSITE-ProRule" id="PRU00504"/>
    </source>
</evidence>
<dbReference type="Gene3D" id="2.120.10.30">
    <property type="entry name" value="TolB, C-terminal domain"/>
    <property type="match status" value="2"/>
</dbReference>
<dbReference type="PANTHER" id="PTHR46388">
    <property type="entry name" value="NHL REPEAT-CONTAINING PROTEIN 2"/>
    <property type="match status" value="1"/>
</dbReference>
<keyword evidence="1" id="KW-0677">Repeat</keyword>
<feature type="domain" description="Secretion system C-terminal sorting" evidence="4">
    <location>
        <begin position="1075"/>
        <end position="1152"/>
    </location>
</feature>
<dbReference type="Pfam" id="PF01436">
    <property type="entry name" value="NHL"/>
    <property type="match status" value="1"/>
</dbReference>
<name>A0A923N834_9BACT</name>
<proteinExistence type="predicted"/>
<protein>
    <submittedName>
        <fullName evidence="6">Cadherin-like beta sandwich domain-containing protein</fullName>
    </submittedName>
</protein>
<dbReference type="PROSITE" id="PS51125">
    <property type="entry name" value="NHL"/>
    <property type="match status" value="1"/>
</dbReference>
<keyword evidence="7" id="KW-1185">Reference proteome</keyword>
<accession>A0A923N834</accession>
<dbReference type="PANTHER" id="PTHR46388:SF2">
    <property type="entry name" value="NHL REPEAT-CONTAINING PROTEIN 2"/>
    <property type="match status" value="1"/>
</dbReference>
<dbReference type="InterPro" id="IPR011041">
    <property type="entry name" value="Quinoprot_gluc/sorb_DH_b-prop"/>
</dbReference>
<dbReference type="Pfam" id="PF12733">
    <property type="entry name" value="Cadherin-like"/>
    <property type="match status" value="1"/>
</dbReference>
<gene>
    <name evidence="6" type="ORF">H8S84_07110</name>
</gene>
<organism evidence="6 7">
    <name type="scientific">Pontibacter cellulosilyticus</name>
    <dbReference type="NCBI Taxonomy" id="1720253"/>
    <lineage>
        <taxon>Bacteria</taxon>
        <taxon>Pseudomonadati</taxon>
        <taxon>Bacteroidota</taxon>
        <taxon>Cytophagia</taxon>
        <taxon>Cytophagales</taxon>
        <taxon>Hymenobacteraceae</taxon>
        <taxon>Pontibacter</taxon>
    </lineage>
</organism>
<dbReference type="SUPFAM" id="SSF63825">
    <property type="entry name" value="YWTD domain"/>
    <property type="match status" value="1"/>
</dbReference>
<dbReference type="InterPro" id="IPR001258">
    <property type="entry name" value="NHL_repeat"/>
</dbReference>
<dbReference type="Pfam" id="PF25021">
    <property type="entry name" value="TEN_NHL"/>
    <property type="match status" value="1"/>
</dbReference>
<feature type="domain" description="Cadherin-like beta-sandwich-like" evidence="3">
    <location>
        <begin position="272"/>
        <end position="360"/>
    </location>
</feature>
<dbReference type="NCBIfam" id="TIGR04183">
    <property type="entry name" value="Por_Secre_tail"/>
    <property type="match status" value="1"/>
</dbReference>
<feature type="domain" description="Teneurin NHL" evidence="5">
    <location>
        <begin position="165"/>
        <end position="216"/>
    </location>
</feature>
<dbReference type="InterPro" id="IPR025667">
    <property type="entry name" value="SprB_repeat"/>
</dbReference>